<feature type="domain" description="Restriction endonuclease type IV Mrr" evidence="1">
    <location>
        <begin position="19"/>
        <end position="132"/>
    </location>
</feature>
<gene>
    <name evidence="2" type="ORF">DIT68_04365</name>
</gene>
<dbReference type="GO" id="GO:0004519">
    <property type="term" value="F:endonuclease activity"/>
    <property type="evidence" value="ECO:0007669"/>
    <property type="project" value="InterPro"/>
</dbReference>
<dbReference type="InterPro" id="IPR007560">
    <property type="entry name" value="Restrct_endonuc_IV_Mrr"/>
</dbReference>
<dbReference type="EMBL" id="QFRJ01000002">
    <property type="protein sequence ID" value="PWH86478.1"/>
    <property type="molecule type" value="Genomic_DNA"/>
</dbReference>
<sequence>MLKEIKVLLEEGDHKSKNGSVFENLIRMVLEKDRYKIIQNVHDAGLEIDLFAEHKTKNEILYAECKAKIKPKSTEIKNFIYSMDYGVEDKMADYGYFIHTQELDRQAATLSLQLSEKKKNVSFIGPQELIEILEDIGKIMPFKDDSIADLEISKLILSYSPKGFHYILILQKGSVAQYFTTLNAKTNKPEVKLIQDFYKKNIKELADLEILEISNSTPSAVGLSNEHERDIIIQIRESENWYETSPASFHHFIGRLNLRRNLKGFLEKVRTGNTEKRIFFLDGKSGWGKSSLLAELKGSSLNLKFWKGRLFVSAIDTRSASSANFIGLAFKKLVEDAIKNNFLENNIFTKQLLIASPHDILADESVKILFKELKKSKKLLVLIFDQFEDQFRKDNLFDAFYKFCLDVDSQKANLVVGFSWKSEINIPIGNPAHPKFIQLREYAYPITIPAFSQNDVKQIIKQLEESIGKSIGVELENRLIQSSQGFPWLAKKLCIHTLNQYKEGKTIDEIIEEELNYKELFESDLSNLSGEESKALEYIAKRAFDGNPFEISEYETIDQEVVNSLIHSRLVIRTGSSYNIYWDIFRDYIVTKEIPVIGESYLLRNSGKACLDCFLTFELNQKKSLTDLCSDYPNDISENSMGNILIELRSIGLVKKTSGKDEYLVTPKVDSISSDFFKDYISKKLSNYTPYYELLKIKKDTIEVIDIVEVLKSIFTTVKFEDSTWNTYAKYLIIWLKMSNLAIKDRVVEINKGRGSAAIKDKHEQIPGYSPLICIKSFEKYNLDSESLAQRKVRDLLLMDLISEDGDIIISETNIQERLFEEAKKNVNIKQTYDLLKLYGKLKANDIIEKIGDVLAPYKSVTSKKQVASVLLSWANFILTYESEGGVNLNFTNKIRNLGSYYLSFSPSYVIDAIVDFDNNIPLENQRKISDLIFLGILNEVGGAVDLSSIGLRILNSIEPEVQLSEFIENNKHLGSFRLIYDKIDNKKLSELLKNEEIKGFFSGYSDSSIKTKLSTYSGWMKYQKKYSTLQQSL</sequence>
<dbReference type="RefSeq" id="WP_109358589.1">
    <property type="nucleotide sequence ID" value="NZ_QFRJ01000002.1"/>
</dbReference>
<protein>
    <recommendedName>
        <fullName evidence="1">Restriction endonuclease type IV Mrr domain-containing protein</fullName>
    </recommendedName>
</protein>
<evidence type="ECO:0000259" key="1">
    <source>
        <dbReference type="Pfam" id="PF04471"/>
    </source>
</evidence>
<name>A0A2U2XFA0_9FLAO</name>
<reference evidence="2 3" key="1">
    <citation type="submission" date="2018-05" db="EMBL/GenBank/DDBJ databases">
        <title>Brumimicrobium oceani sp. nov., isolated from coastal sediment.</title>
        <authorList>
            <person name="Kou Y."/>
        </authorList>
    </citation>
    <scope>NUCLEOTIDE SEQUENCE [LARGE SCALE GENOMIC DNA]</scope>
    <source>
        <strain evidence="2 3">C305</strain>
    </source>
</reference>
<proteinExistence type="predicted"/>
<keyword evidence="3" id="KW-1185">Reference proteome</keyword>
<dbReference type="AlphaFoldDB" id="A0A2U2XFA0"/>
<dbReference type="Proteomes" id="UP000245370">
    <property type="component" value="Unassembled WGS sequence"/>
</dbReference>
<evidence type="ECO:0000313" key="3">
    <source>
        <dbReference type="Proteomes" id="UP000245370"/>
    </source>
</evidence>
<accession>A0A2U2XFA0</accession>
<dbReference type="OrthoDB" id="7822037at2"/>
<dbReference type="SUPFAM" id="SSF52980">
    <property type="entry name" value="Restriction endonuclease-like"/>
    <property type="match status" value="1"/>
</dbReference>
<comment type="caution">
    <text evidence="2">The sequence shown here is derived from an EMBL/GenBank/DDBJ whole genome shotgun (WGS) entry which is preliminary data.</text>
</comment>
<dbReference type="InterPro" id="IPR027417">
    <property type="entry name" value="P-loop_NTPase"/>
</dbReference>
<evidence type="ECO:0000313" key="2">
    <source>
        <dbReference type="EMBL" id="PWH86478.1"/>
    </source>
</evidence>
<dbReference type="InterPro" id="IPR011335">
    <property type="entry name" value="Restrct_endonuc-II-like"/>
</dbReference>
<dbReference type="GO" id="GO:0009307">
    <property type="term" value="P:DNA restriction-modification system"/>
    <property type="evidence" value="ECO:0007669"/>
    <property type="project" value="InterPro"/>
</dbReference>
<dbReference type="GO" id="GO:0003677">
    <property type="term" value="F:DNA binding"/>
    <property type="evidence" value="ECO:0007669"/>
    <property type="project" value="InterPro"/>
</dbReference>
<reference evidence="2 3" key="2">
    <citation type="submission" date="2018-05" db="EMBL/GenBank/DDBJ databases">
        <authorList>
            <person name="Lanie J.A."/>
            <person name="Ng W.-L."/>
            <person name="Kazmierczak K.M."/>
            <person name="Andrzejewski T.M."/>
            <person name="Davidsen T.M."/>
            <person name="Wayne K.J."/>
            <person name="Tettelin H."/>
            <person name="Glass J.I."/>
            <person name="Rusch D."/>
            <person name="Podicherti R."/>
            <person name="Tsui H.-C.T."/>
            <person name="Winkler M.E."/>
        </authorList>
    </citation>
    <scope>NUCLEOTIDE SEQUENCE [LARGE SCALE GENOMIC DNA]</scope>
    <source>
        <strain evidence="2 3">C305</strain>
    </source>
</reference>
<dbReference type="SUPFAM" id="SSF52540">
    <property type="entry name" value="P-loop containing nucleoside triphosphate hydrolases"/>
    <property type="match status" value="1"/>
</dbReference>
<dbReference type="Pfam" id="PF04471">
    <property type="entry name" value="Mrr_cat"/>
    <property type="match status" value="1"/>
</dbReference>
<organism evidence="2 3">
    <name type="scientific">Brumimicrobium oceani</name>
    <dbReference type="NCBI Taxonomy" id="2100725"/>
    <lineage>
        <taxon>Bacteria</taxon>
        <taxon>Pseudomonadati</taxon>
        <taxon>Bacteroidota</taxon>
        <taxon>Flavobacteriia</taxon>
        <taxon>Flavobacteriales</taxon>
        <taxon>Crocinitomicaceae</taxon>
        <taxon>Brumimicrobium</taxon>
    </lineage>
</organism>
<dbReference type="Gene3D" id="3.40.50.300">
    <property type="entry name" value="P-loop containing nucleotide triphosphate hydrolases"/>
    <property type="match status" value="1"/>
</dbReference>